<evidence type="ECO:0000313" key="3">
    <source>
        <dbReference type="EMBL" id="MFC3199083.1"/>
    </source>
</evidence>
<dbReference type="InterPro" id="IPR029065">
    <property type="entry name" value="Enolase_C-like"/>
</dbReference>
<name>A0ABV7JLV6_9SPHI</name>
<dbReference type="PANTHER" id="PTHR48080">
    <property type="entry name" value="D-GALACTONATE DEHYDRATASE-RELATED"/>
    <property type="match status" value="1"/>
</dbReference>
<dbReference type="Gene3D" id="3.30.390.10">
    <property type="entry name" value="Enolase-like, N-terminal domain"/>
    <property type="match status" value="1"/>
</dbReference>
<dbReference type="SFLD" id="SFLDS00001">
    <property type="entry name" value="Enolase"/>
    <property type="match status" value="1"/>
</dbReference>
<gene>
    <name evidence="3" type="ORF">ACFOET_15770</name>
</gene>
<proteinExistence type="predicted"/>
<dbReference type="Gene3D" id="3.20.20.120">
    <property type="entry name" value="Enolase-like C-terminal domain"/>
    <property type="match status" value="1"/>
</dbReference>
<keyword evidence="1" id="KW-0732">Signal</keyword>
<dbReference type="InterPro" id="IPR034593">
    <property type="entry name" value="DgoD-like"/>
</dbReference>
<dbReference type="InterPro" id="IPR013342">
    <property type="entry name" value="Mandelate_racemase_C"/>
</dbReference>
<dbReference type="Pfam" id="PF13378">
    <property type="entry name" value="MR_MLE_C"/>
    <property type="match status" value="1"/>
</dbReference>
<dbReference type="EMBL" id="JBHRTA010000038">
    <property type="protein sequence ID" value="MFC3199083.1"/>
    <property type="molecule type" value="Genomic_DNA"/>
</dbReference>
<evidence type="ECO:0000313" key="4">
    <source>
        <dbReference type="Proteomes" id="UP001595526"/>
    </source>
</evidence>
<sequence>MMNRRKFIHALNAGAALSLVSKPAFAGLFQGGPSARMQDELAYHTIQAVTFGDVRLQYPRLVGKNARLDLHGYGIRNEICTITTDKGAKGWASLRGGKGGAQRIVSELVGKKLSDVFQVSVGITDDRYLPFDMALHDLAGVVLNKPVYALLGREQPFTTKYYSGMIYFDDLEPAHAPGGIDKVLANCRYDYDYGYRQFKLKIGRGHRWMSQKDGLARDIEITKAIAAAFPDCDILVDGNNGFTVYEFIDYLKGIGDIPLFWIEEPFHETVDDYRKLRDWMTQANVKSLLADGEADPNPALLDELMELKLMDVHLTDIEGLGFTNWRKLMPKLVQYKVQSSPHAWGSLLKTYYTAHLAGGLGNTVTIEGVTSTSDDVDLSGYRIEDGNLIPSDGPGFGMKLLRG</sequence>
<accession>A0ABV7JLV6</accession>
<protein>
    <submittedName>
        <fullName evidence="3">Enolase C-terminal domain-like protein</fullName>
    </submittedName>
</protein>
<keyword evidence="4" id="KW-1185">Reference proteome</keyword>
<dbReference type="Proteomes" id="UP001595526">
    <property type="component" value="Unassembled WGS sequence"/>
</dbReference>
<organism evidence="3 4">
    <name type="scientific">Parapedobacter deserti</name>
    <dbReference type="NCBI Taxonomy" id="1912957"/>
    <lineage>
        <taxon>Bacteria</taxon>
        <taxon>Pseudomonadati</taxon>
        <taxon>Bacteroidota</taxon>
        <taxon>Sphingobacteriia</taxon>
        <taxon>Sphingobacteriales</taxon>
        <taxon>Sphingobacteriaceae</taxon>
        <taxon>Parapedobacter</taxon>
    </lineage>
</organism>
<dbReference type="SUPFAM" id="SSF54826">
    <property type="entry name" value="Enolase N-terminal domain-like"/>
    <property type="match status" value="1"/>
</dbReference>
<dbReference type="SUPFAM" id="SSF51604">
    <property type="entry name" value="Enolase C-terminal domain-like"/>
    <property type="match status" value="1"/>
</dbReference>
<feature type="signal peptide" evidence="1">
    <location>
        <begin position="1"/>
        <end position="26"/>
    </location>
</feature>
<comment type="caution">
    <text evidence="3">The sequence shown here is derived from an EMBL/GenBank/DDBJ whole genome shotgun (WGS) entry which is preliminary data.</text>
</comment>
<evidence type="ECO:0000256" key="1">
    <source>
        <dbReference type="SAM" id="SignalP"/>
    </source>
</evidence>
<dbReference type="SMART" id="SM00922">
    <property type="entry name" value="MR_MLE"/>
    <property type="match status" value="1"/>
</dbReference>
<evidence type="ECO:0000259" key="2">
    <source>
        <dbReference type="SMART" id="SM00922"/>
    </source>
</evidence>
<reference evidence="4" key="1">
    <citation type="journal article" date="2019" name="Int. J. Syst. Evol. Microbiol.">
        <title>The Global Catalogue of Microorganisms (GCM) 10K type strain sequencing project: providing services to taxonomists for standard genome sequencing and annotation.</title>
        <authorList>
            <consortium name="The Broad Institute Genomics Platform"/>
            <consortium name="The Broad Institute Genome Sequencing Center for Infectious Disease"/>
            <person name="Wu L."/>
            <person name="Ma J."/>
        </authorList>
    </citation>
    <scope>NUCLEOTIDE SEQUENCE [LARGE SCALE GENOMIC DNA]</scope>
    <source>
        <strain evidence="4">KCTC 52416</strain>
    </source>
</reference>
<feature type="domain" description="Mandelate racemase/muconate lactonizing enzyme C-terminal" evidence="2">
    <location>
        <begin position="180"/>
        <end position="280"/>
    </location>
</feature>
<feature type="chain" id="PRO_5045219377" evidence="1">
    <location>
        <begin position="27"/>
        <end position="403"/>
    </location>
</feature>
<dbReference type="InterPro" id="IPR029017">
    <property type="entry name" value="Enolase-like_N"/>
</dbReference>
<dbReference type="InterPro" id="IPR036849">
    <property type="entry name" value="Enolase-like_C_sf"/>
</dbReference>
<dbReference type="RefSeq" id="WP_379024359.1">
    <property type="nucleotide sequence ID" value="NZ_JBHRTA010000038.1"/>
</dbReference>